<dbReference type="OrthoDB" id="994333at2759"/>
<feature type="region of interest" description="Disordered" evidence="1">
    <location>
        <begin position="39"/>
        <end position="59"/>
    </location>
</feature>
<dbReference type="AlphaFoldDB" id="A0A9Q0FK62"/>
<evidence type="ECO:0000256" key="1">
    <source>
        <dbReference type="SAM" id="MobiDB-lite"/>
    </source>
</evidence>
<keyword evidence="4" id="KW-1185">Reference proteome</keyword>
<reference evidence="3" key="2">
    <citation type="journal article" date="2023" name="Plants (Basel)">
        <title>Annotation of the Turnera subulata (Passifloraceae) Draft Genome Reveals the S-Locus Evolved after the Divergence of Turneroideae from Passifloroideae in a Stepwise Manner.</title>
        <authorList>
            <person name="Henning P.M."/>
            <person name="Roalson E.H."/>
            <person name="Mir W."/>
            <person name="McCubbin A.G."/>
            <person name="Shore J.S."/>
        </authorList>
    </citation>
    <scope>NUCLEOTIDE SEQUENCE</scope>
    <source>
        <strain evidence="3">F60SS</strain>
    </source>
</reference>
<dbReference type="Proteomes" id="UP001141552">
    <property type="component" value="Unassembled WGS sequence"/>
</dbReference>
<sequence length="175" mass="20022">MQVVSFSNTCHTLRTVLLKVFSDTCRLLQECHCGIRDYGSRGPPRPPDPHNGVSSGVGARPSFKDKLMLWRTGVAPYRADDGFQLKEDDIRVEMKESGTSFQFSKRFRSHIACPWVYSVIAKVLGRRFSYRVICSKVASLWKPQGGFQVIDLAIEYYLIHFEKREDYNRVLAEGP</sequence>
<dbReference type="EMBL" id="JAKUCV010005038">
    <property type="protein sequence ID" value="KAJ4832946.1"/>
    <property type="molecule type" value="Genomic_DNA"/>
</dbReference>
<evidence type="ECO:0000259" key="2">
    <source>
        <dbReference type="Pfam" id="PF14111"/>
    </source>
</evidence>
<comment type="caution">
    <text evidence="3">The sequence shown here is derived from an EMBL/GenBank/DDBJ whole genome shotgun (WGS) entry which is preliminary data.</text>
</comment>
<feature type="domain" description="DUF4283" evidence="2">
    <location>
        <begin position="115"/>
        <end position="175"/>
    </location>
</feature>
<accession>A0A9Q0FK62</accession>
<dbReference type="Pfam" id="PF14111">
    <property type="entry name" value="DUF4283"/>
    <property type="match status" value="1"/>
</dbReference>
<evidence type="ECO:0000313" key="4">
    <source>
        <dbReference type="Proteomes" id="UP001141552"/>
    </source>
</evidence>
<protein>
    <recommendedName>
        <fullName evidence="2">DUF4283 domain-containing protein</fullName>
    </recommendedName>
</protein>
<evidence type="ECO:0000313" key="3">
    <source>
        <dbReference type="EMBL" id="KAJ4832946.1"/>
    </source>
</evidence>
<proteinExistence type="predicted"/>
<name>A0A9Q0FK62_9ROSI</name>
<organism evidence="3 4">
    <name type="scientific">Turnera subulata</name>
    <dbReference type="NCBI Taxonomy" id="218843"/>
    <lineage>
        <taxon>Eukaryota</taxon>
        <taxon>Viridiplantae</taxon>
        <taxon>Streptophyta</taxon>
        <taxon>Embryophyta</taxon>
        <taxon>Tracheophyta</taxon>
        <taxon>Spermatophyta</taxon>
        <taxon>Magnoliopsida</taxon>
        <taxon>eudicotyledons</taxon>
        <taxon>Gunneridae</taxon>
        <taxon>Pentapetalae</taxon>
        <taxon>rosids</taxon>
        <taxon>fabids</taxon>
        <taxon>Malpighiales</taxon>
        <taxon>Passifloraceae</taxon>
        <taxon>Turnera</taxon>
    </lineage>
</organism>
<gene>
    <name evidence="3" type="ORF">Tsubulata_024089</name>
</gene>
<dbReference type="InterPro" id="IPR025558">
    <property type="entry name" value="DUF4283"/>
</dbReference>
<reference evidence="3" key="1">
    <citation type="submission" date="2022-02" db="EMBL/GenBank/DDBJ databases">
        <authorList>
            <person name="Henning P.M."/>
            <person name="McCubbin A.G."/>
            <person name="Shore J.S."/>
        </authorList>
    </citation>
    <scope>NUCLEOTIDE SEQUENCE</scope>
    <source>
        <strain evidence="3">F60SS</strain>
        <tissue evidence="3">Leaves</tissue>
    </source>
</reference>